<dbReference type="Proteomes" id="UP001058461">
    <property type="component" value="Chromosome"/>
</dbReference>
<dbReference type="InterPro" id="IPR017939">
    <property type="entry name" value="G-Glutamylcylcotransferase"/>
</dbReference>
<reference evidence="2" key="1">
    <citation type="submission" date="2021-04" db="EMBL/GenBank/DDBJ databases">
        <title>Oceanospirillales bacteria with DddD are important DMSP degraders in coastal seawater.</title>
        <authorList>
            <person name="Liu J."/>
        </authorList>
    </citation>
    <scope>NUCLEOTIDE SEQUENCE</scope>
    <source>
        <strain evidence="2">D13-1</strain>
    </source>
</reference>
<keyword evidence="1" id="KW-0456">Lyase</keyword>
<keyword evidence="3" id="KW-1185">Reference proteome</keyword>
<gene>
    <name evidence="2" type="ORF">KDW95_02415</name>
</gene>
<evidence type="ECO:0000256" key="1">
    <source>
        <dbReference type="ARBA" id="ARBA00023239"/>
    </source>
</evidence>
<dbReference type="RefSeq" id="WP_255854652.1">
    <property type="nucleotide sequence ID" value="NZ_CP073347.1"/>
</dbReference>
<dbReference type="EMBL" id="CP073347">
    <property type="protein sequence ID" value="UTW12558.1"/>
    <property type="molecule type" value="Genomic_DNA"/>
</dbReference>
<name>A0ABY5HLT4_9GAMM</name>
<organism evidence="2 3">
    <name type="scientific">Marinobacterium rhizophilum</name>
    <dbReference type="NCBI Taxonomy" id="420402"/>
    <lineage>
        <taxon>Bacteria</taxon>
        <taxon>Pseudomonadati</taxon>
        <taxon>Pseudomonadota</taxon>
        <taxon>Gammaproteobacteria</taxon>
        <taxon>Oceanospirillales</taxon>
        <taxon>Oceanospirillaceae</taxon>
        <taxon>Marinobacterium</taxon>
    </lineage>
</organism>
<dbReference type="Gene3D" id="3.10.490.10">
    <property type="entry name" value="Gamma-glutamyl cyclotransferase-like"/>
    <property type="match status" value="1"/>
</dbReference>
<protein>
    <submittedName>
        <fullName evidence="2">Gamma-glutamylcyclotransferase</fullName>
    </submittedName>
</protein>
<accession>A0ABY5HLT4</accession>
<dbReference type="CDD" id="cd06661">
    <property type="entry name" value="GGCT_like"/>
    <property type="match status" value="1"/>
</dbReference>
<proteinExistence type="predicted"/>
<dbReference type="PANTHER" id="PTHR12935:SF0">
    <property type="entry name" value="GAMMA-GLUTAMYLCYCLOTRANSFERASE"/>
    <property type="match status" value="1"/>
</dbReference>
<dbReference type="PANTHER" id="PTHR12935">
    <property type="entry name" value="GAMMA-GLUTAMYLCYCLOTRANSFERASE"/>
    <property type="match status" value="1"/>
</dbReference>
<dbReference type="Pfam" id="PF13772">
    <property type="entry name" value="AIG2_2"/>
    <property type="match status" value="1"/>
</dbReference>
<dbReference type="SUPFAM" id="SSF110857">
    <property type="entry name" value="Gamma-glutamyl cyclotransferase-like"/>
    <property type="match status" value="1"/>
</dbReference>
<evidence type="ECO:0000313" key="2">
    <source>
        <dbReference type="EMBL" id="UTW12558.1"/>
    </source>
</evidence>
<sequence>MSARRLEARISAVRKVGVGRLDGHQLRFHKVSHTDGSAKCDAFETGDIRHCVIGVLFELSEPDRARLDRFEGLHSGYEARDILVRLDDGSTVIAFTYSATRIDPALRPFDWYREHVLTGAREHGFAQAYIQQIEAIECINDPDEARCARERGIYR</sequence>
<dbReference type="InterPro" id="IPR036568">
    <property type="entry name" value="GGCT-like_sf"/>
</dbReference>
<evidence type="ECO:0000313" key="3">
    <source>
        <dbReference type="Proteomes" id="UP001058461"/>
    </source>
</evidence>
<dbReference type="InterPro" id="IPR013024">
    <property type="entry name" value="GGCT-like"/>
</dbReference>